<dbReference type="Gene3D" id="2.60.40.150">
    <property type="entry name" value="C2 domain"/>
    <property type="match status" value="3"/>
</dbReference>
<reference evidence="9" key="1">
    <citation type="journal article" date="2022" name="bioRxiv">
        <title>Sequencing and chromosome-scale assembly of the giantPleurodeles waltlgenome.</title>
        <authorList>
            <person name="Brown T."/>
            <person name="Elewa A."/>
            <person name="Iarovenko S."/>
            <person name="Subramanian E."/>
            <person name="Araus A.J."/>
            <person name="Petzold A."/>
            <person name="Susuki M."/>
            <person name="Suzuki K.-i.T."/>
            <person name="Hayashi T."/>
            <person name="Toyoda A."/>
            <person name="Oliveira C."/>
            <person name="Osipova E."/>
            <person name="Leigh N.D."/>
            <person name="Simon A."/>
            <person name="Yun M.H."/>
        </authorList>
    </citation>
    <scope>NUCLEOTIDE SEQUENCE</scope>
    <source>
        <strain evidence="9">20211129_DDA</strain>
        <tissue evidence="9">Liver</tissue>
    </source>
</reference>
<feature type="region of interest" description="Disordered" evidence="7">
    <location>
        <begin position="1283"/>
        <end position="1302"/>
    </location>
</feature>
<feature type="coiled-coil region" evidence="6">
    <location>
        <begin position="204"/>
        <end position="238"/>
    </location>
</feature>
<feature type="region of interest" description="Disordered" evidence="7">
    <location>
        <begin position="256"/>
        <end position="276"/>
    </location>
</feature>
<name>A0AAV7QBE0_PLEWA</name>
<evidence type="ECO:0000256" key="3">
    <source>
        <dbReference type="ARBA" id="ARBA00023054"/>
    </source>
</evidence>
<dbReference type="PROSITE" id="PS50004">
    <property type="entry name" value="C2"/>
    <property type="match status" value="1"/>
</dbReference>
<keyword evidence="3 6" id="KW-0175">Coiled coil</keyword>
<dbReference type="CDD" id="cd00030">
    <property type="entry name" value="C2"/>
    <property type="match status" value="1"/>
</dbReference>
<dbReference type="GO" id="GO:0032391">
    <property type="term" value="C:photoreceptor connecting cilium"/>
    <property type="evidence" value="ECO:0007669"/>
    <property type="project" value="TreeGrafter"/>
</dbReference>
<comment type="similarity">
    <text evidence="2">Belongs to the RPGRIP1 family.</text>
</comment>
<feature type="coiled-coil region" evidence="6">
    <location>
        <begin position="434"/>
        <end position="537"/>
    </location>
</feature>
<dbReference type="Pfam" id="PF18111">
    <property type="entry name" value="RPGR1_C"/>
    <property type="match status" value="1"/>
</dbReference>
<keyword evidence="5" id="KW-0966">Cell projection</keyword>
<dbReference type="FunFam" id="2.60.40.150:FF:000073">
    <property type="entry name" value="protein fantom isoform X1"/>
    <property type="match status" value="1"/>
</dbReference>
<dbReference type="PANTHER" id="PTHR14240">
    <property type="entry name" value="RETINITIS PIGMENTOSA GTPASE REGULATOR-INTERACTING PROTEIN"/>
    <property type="match status" value="1"/>
</dbReference>
<dbReference type="EMBL" id="JANPWB010000010">
    <property type="protein sequence ID" value="KAJ1137505.1"/>
    <property type="molecule type" value="Genomic_DNA"/>
</dbReference>
<dbReference type="InterPro" id="IPR035892">
    <property type="entry name" value="C2_domain_sf"/>
</dbReference>
<evidence type="ECO:0000256" key="7">
    <source>
        <dbReference type="SAM" id="MobiDB-lite"/>
    </source>
</evidence>
<dbReference type="InterPro" id="IPR021656">
    <property type="entry name" value="C2-C2_1"/>
</dbReference>
<feature type="compositionally biased region" description="Basic and acidic residues" evidence="7">
    <location>
        <begin position="1219"/>
        <end position="1229"/>
    </location>
</feature>
<feature type="compositionally biased region" description="Basic and acidic residues" evidence="7">
    <location>
        <begin position="1252"/>
        <end position="1264"/>
    </location>
</feature>
<organism evidence="9 10">
    <name type="scientific">Pleurodeles waltl</name>
    <name type="common">Iberian ribbed newt</name>
    <dbReference type="NCBI Taxonomy" id="8319"/>
    <lineage>
        <taxon>Eukaryota</taxon>
        <taxon>Metazoa</taxon>
        <taxon>Chordata</taxon>
        <taxon>Craniata</taxon>
        <taxon>Vertebrata</taxon>
        <taxon>Euteleostomi</taxon>
        <taxon>Amphibia</taxon>
        <taxon>Batrachia</taxon>
        <taxon>Caudata</taxon>
        <taxon>Salamandroidea</taxon>
        <taxon>Salamandridae</taxon>
        <taxon>Pleurodelinae</taxon>
        <taxon>Pleurodeles</taxon>
    </lineage>
</organism>
<evidence type="ECO:0000256" key="1">
    <source>
        <dbReference type="ARBA" id="ARBA00004138"/>
    </source>
</evidence>
<dbReference type="GO" id="GO:1905515">
    <property type="term" value="P:non-motile cilium assembly"/>
    <property type="evidence" value="ECO:0007669"/>
    <property type="project" value="TreeGrafter"/>
</dbReference>
<feature type="compositionally biased region" description="Polar residues" evidence="7">
    <location>
        <begin position="328"/>
        <end position="339"/>
    </location>
</feature>
<feature type="domain" description="C2" evidence="8">
    <location>
        <begin position="996"/>
        <end position="1120"/>
    </location>
</feature>
<feature type="region of interest" description="Disordered" evidence="7">
    <location>
        <begin position="1219"/>
        <end position="1264"/>
    </location>
</feature>
<dbReference type="InterPro" id="IPR031139">
    <property type="entry name" value="RPGRIP1_fam"/>
</dbReference>
<dbReference type="SMART" id="SM00239">
    <property type="entry name" value="C2"/>
    <property type="match status" value="1"/>
</dbReference>
<gene>
    <name evidence="9" type="ORF">NDU88_003903</name>
</gene>
<feature type="compositionally biased region" description="Basic and acidic residues" evidence="7">
    <location>
        <begin position="259"/>
        <end position="275"/>
    </location>
</feature>
<sequence>MRRPLVILIRSAKTKRSSICHDDVLLGFLKKLPCFKRAYPALPLCAGAGGAGFKMSNYIKLSGSTTCGSQRRVQGNKAPSTIMSVNLMEESAEDLPVRDTDSKVTVIRAIQDVSVSPVPPKHLRTVTMKEKDAKVRQRVGRVSREELEDRFFQLSEENLLLKDHARKQESKIKRMGTKLLRLVSERKSGGPGAPARGSQWLGRDLATEEAVEQLQEEVRELERRNEALRHRLAACTRQLQVQASCRHCPYGNVPPRTDSGLRAHGTESHVPEKAKRGLRVQGPVMRTSHTAPARYGEQLLGEDARAEIERLARVVQSQNARMAELEHSSTSQKDSTASNMRAVDQQAEDHRATIKDNVGQIRLQRQLWEKDTALRLLKEEYQQMQETYEAQFQEKQETLQVAHNTLLAQVEDLSTKLKSEQMKVVVLNGQLKNMSILQRSLDEFQGQISDLEKERDLLKDNYDTLLKSTLSLENQCSWKSMEEQLRREIMHLQEQLKAELSAKRELQENLEREGGRNEELKKEVSWMQLQLLEQKQETLLLQRKVDAILSSSPSNRLPSEPRYTPNLLQSHITDGLWRLGIPQAAWEEKMEAKKKTDEKTQTEKAGGAWIDNPARELCKMEIGHMEISRKNFNEMEVGHMETSGKNLYETEVGHMETSGMRLCEMEMGHMDTSGKKLYEKEVGHIESSEKKLHVLEVSQEENPVTRWQKMKERPLENTTKKLQDMEADHAETILELEKTRDMLILQHKINKDYQDELEAVMLKAEQEKKIHEENDLKAAHLLDMRGARIQRLEGQLKDIAYGTSHLPFRPPLAPDDDNTMAEVPTLRRGENLFELHIHQLHLTPEALRQVGDPQPAIFCTYSFYDFETHATPVMSGQRLVFGFTSQYVVQLDEPFLQYLQCASARLDVHLAEATDHRILAACLLKFGQVLDSEDCVHGTAELNGPNGEDFGMLEYRVRLRFPIPQTLRLQRERTKALGYMSANVQSHWGSPHSQHKPETFQVWGAPASGVQKNELVVRLEGCSGVRSCWLGSQPSPYAIYRFFDFPDHDTPIVPYSNNPYFGDNITFPVPVTSDLDNYLRLHSLWVYIFDDEDTEPGCYLGKAQVPLLSLARGQPIKGDFALIDSSGNPNGSVHLSLEWKFPYEPPGEPTVKGPRHVDSIDQRPLEALIEQERGLLQKEGGLRSGILAQAYGGDTEQRIATSGYRAKRASNIRKVTFYERKPNGGDNKSRTIATPGEPSASPQVKSHRKKMKVDTVREAEEETMRVPRRLDAPAGVSVLAQQSSAHAATPHAKHQHYSVGRSAKGVTKEVIAVHPRLEARKQHEQMVVLQGEELRGELSVVGQSFGPEEADSAHLSEGSELASDVSESLSTDSDDVLVVARPRKMPKPLSDRIRIEIGSLSLDPLSDVAADSRVQRVYVEYRFLDLPLEETETPVSLRKPTAGEEIHFNFSKVIHVDWGDNKGRRDCLYGMLEGLDGDGEEGRLKFTVVSEPMNELQDECEEVGYAYLDLRQILLTGSDVMEQNLHIFNVPEQDTVIGTLTVSVEAVEAMRAVYWERRDPVGLMRGPGKASI</sequence>
<comment type="subcellular location">
    <subcellularLocation>
        <location evidence="1">Cell projection</location>
        <location evidence="1">Cilium</location>
    </subcellularLocation>
</comment>
<dbReference type="SUPFAM" id="SSF49562">
    <property type="entry name" value="C2 domain (Calcium/lipid-binding domain, CaLB)"/>
    <property type="match status" value="2"/>
</dbReference>
<accession>A0AAV7QBE0</accession>
<feature type="region of interest" description="Disordered" evidence="7">
    <location>
        <begin position="322"/>
        <end position="341"/>
    </location>
</feature>
<proteinExistence type="inferred from homology"/>
<dbReference type="Proteomes" id="UP001066276">
    <property type="component" value="Chromosome 6"/>
</dbReference>
<keyword evidence="10" id="KW-1185">Reference proteome</keyword>
<protein>
    <recommendedName>
        <fullName evidence="8">C2 domain-containing protein</fullName>
    </recommendedName>
</protein>
<evidence type="ECO:0000256" key="5">
    <source>
        <dbReference type="ARBA" id="ARBA00023273"/>
    </source>
</evidence>
<dbReference type="Pfam" id="PF11618">
    <property type="entry name" value="C2-C2_1"/>
    <property type="match status" value="1"/>
</dbReference>
<comment type="caution">
    <text evidence="9">The sequence shown here is derived from an EMBL/GenBank/DDBJ whole genome shotgun (WGS) entry which is preliminary data.</text>
</comment>
<dbReference type="GO" id="GO:0005856">
    <property type="term" value="C:cytoskeleton"/>
    <property type="evidence" value="ECO:0007669"/>
    <property type="project" value="UniProtKB-ARBA"/>
</dbReference>
<keyword evidence="4" id="KW-0969">Cilium</keyword>
<dbReference type="InterPro" id="IPR041091">
    <property type="entry name" value="RPGRIP1_C"/>
</dbReference>
<dbReference type="InterPro" id="IPR000008">
    <property type="entry name" value="C2_dom"/>
</dbReference>
<evidence type="ECO:0000313" key="10">
    <source>
        <dbReference type="Proteomes" id="UP001066276"/>
    </source>
</evidence>
<evidence type="ECO:0000256" key="4">
    <source>
        <dbReference type="ARBA" id="ARBA00023069"/>
    </source>
</evidence>
<feature type="region of interest" description="Disordered" evidence="7">
    <location>
        <begin position="1348"/>
        <end position="1367"/>
    </location>
</feature>
<evidence type="ECO:0000313" key="9">
    <source>
        <dbReference type="EMBL" id="KAJ1137505.1"/>
    </source>
</evidence>
<dbReference type="PANTHER" id="PTHR14240:SF3">
    <property type="entry name" value="X-LINKED RETINITIS PIGMENTOSA GTPASE REGULATOR-INTERACTING PROTEIN 1"/>
    <property type="match status" value="1"/>
</dbReference>
<feature type="coiled-coil region" evidence="6">
    <location>
        <begin position="715"/>
        <end position="774"/>
    </location>
</feature>
<evidence type="ECO:0000259" key="8">
    <source>
        <dbReference type="PROSITE" id="PS50004"/>
    </source>
</evidence>
<evidence type="ECO:0000256" key="6">
    <source>
        <dbReference type="SAM" id="Coils"/>
    </source>
</evidence>
<dbReference type="GO" id="GO:0046548">
    <property type="term" value="P:retinal rod cell development"/>
    <property type="evidence" value="ECO:0007669"/>
    <property type="project" value="TreeGrafter"/>
</dbReference>
<evidence type="ECO:0000256" key="2">
    <source>
        <dbReference type="ARBA" id="ARBA00006042"/>
    </source>
</evidence>